<evidence type="ECO:0000313" key="4">
    <source>
        <dbReference type="EMBL" id="KAJ7622398.1"/>
    </source>
</evidence>
<dbReference type="PANTHER" id="PTHR33365">
    <property type="entry name" value="YALI0B05434P"/>
    <property type="match status" value="1"/>
</dbReference>
<protein>
    <recommendedName>
        <fullName evidence="6">Cyclochlorotine biosynthesis protein O</fullName>
    </recommendedName>
</protein>
<organism evidence="4 5">
    <name type="scientific">Roridomyces roridus</name>
    <dbReference type="NCBI Taxonomy" id="1738132"/>
    <lineage>
        <taxon>Eukaryota</taxon>
        <taxon>Fungi</taxon>
        <taxon>Dikarya</taxon>
        <taxon>Basidiomycota</taxon>
        <taxon>Agaricomycotina</taxon>
        <taxon>Agaricomycetes</taxon>
        <taxon>Agaricomycetidae</taxon>
        <taxon>Agaricales</taxon>
        <taxon>Marasmiineae</taxon>
        <taxon>Mycenaceae</taxon>
        <taxon>Roridomyces</taxon>
    </lineage>
</organism>
<comment type="caution">
    <text evidence="4">The sequence shown here is derived from an EMBL/GenBank/DDBJ whole genome shotgun (WGS) entry which is preliminary data.</text>
</comment>
<name>A0AAD7BJ74_9AGAR</name>
<evidence type="ECO:0000313" key="5">
    <source>
        <dbReference type="Proteomes" id="UP001221142"/>
    </source>
</evidence>
<gene>
    <name evidence="4" type="ORF">FB45DRAFT_838509</name>
</gene>
<comment type="similarity">
    <text evidence="2">Belongs to the ustYa family.</text>
</comment>
<feature type="transmembrane region" description="Helical" evidence="3">
    <location>
        <begin position="20"/>
        <end position="38"/>
    </location>
</feature>
<accession>A0AAD7BJ74</accession>
<dbReference type="InterPro" id="IPR021765">
    <property type="entry name" value="UstYa-like"/>
</dbReference>
<dbReference type="Proteomes" id="UP001221142">
    <property type="component" value="Unassembled WGS sequence"/>
</dbReference>
<dbReference type="AlphaFoldDB" id="A0AAD7BJ74"/>
<dbReference type="GO" id="GO:0043386">
    <property type="term" value="P:mycotoxin biosynthetic process"/>
    <property type="evidence" value="ECO:0007669"/>
    <property type="project" value="InterPro"/>
</dbReference>
<dbReference type="Pfam" id="PF11807">
    <property type="entry name" value="UstYa"/>
    <property type="match status" value="1"/>
</dbReference>
<sequence length="232" mass="26971">MAPKGDSQAKLYPGRPPRLLYATCMLSVIINLAAFWLLTGPRIQPNDFAELEMPYLYSPAQHAVRQIVVKFTRGLADDIPIYERHPSTEVDEAWRSLYSVAENKISEAEAVKMPNHTWPLYRMPGNYMIALDVFHQLHCLDMLRQRIHHSSNYNYTWVPISHLRHCIGAIRQALMCASDISTVVFQWSEQQQIAEQRDDVLHMCRDFEQIRGWAAEHQFVAQEDDFNAVHRH</sequence>
<evidence type="ECO:0000256" key="2">
    <source>
        <dbReference type="ARBA" id="ARBA00035112"/>
    </source>
</evidence>
<proteinExistence type="inferred from homology"/>
<evidence type="ECO:0008006" key="6">
    <source>
        <dbReference type="Google" id="ProtNLM"/>
    </source>
</evidence>
<reference evidence="4" key="1">
    <citation type="submission" date="2023-03" db="EMBL/GenBank/DDBJ databases">
        <title>Massive genome expansion in bonnet fungi (Mycena s.s.) driven by repeated elements and novel gene families across ecological guilds.</title>
        <authorList>
            <consortium name="Lawrence Berkeley National Laboratory"/>
            <person name="Harder C.B."/>
            <person name="Miyauchi S."/>
            <person name="Viragh M."/>
            <person name="Kuo A."/>
            <person name="Thoen E."/>
            <person name="Andreopoulos B."/>
            <person name="Lu D."/>
            <person name="Skrede I."/>
            <person name="Drula E."/>
            <person name="Henrissat B."/>
            <person name="Morin E."/>
            <person name="Kohler A."/>
            <person name="Barry K."/>
            <person name="LaButti K."/>
            <person name="Morin E."/>
            <person name="Salamov A."/>
            <person name="Lipzen A."/>
            <person name="Mereny Z."/>
            <person name="Hegedus B."/>
            <person name="Baldrian P."/>
            <person name="Stursova M."/>
            <person name="Weitz H."/>
            <person name="Taylor A."/>
            <person name="Grigoriev I.V."/>
            <person name="Nagy L.G."/>
            <person name="Martin F."/>
            <person name="Kauserud H."/>
        </authorList>
    </citation>
    <scope>NUCLEOTIDE SEQUENCE</scope>
    <source>
        <strain evidence="4">9284</strain>
    </source>
</reference>
<keyword evidence="3" id="KW-1133">Transmembrane helix</keyword>
<keyword evidence="3" id="KW-0472">Membrane</keyword>
<dbReference type="EMBL" id="JARKIF010000015">
    <property type="protein sequence ID" value="KAJ7622398.1"/>
    <property type="molecule type" value="Genomic_DNA"/>
</dbReference>
<dbReference type="PANTHER" id="PTHR33365:SF4">
    <property type="entry name" value="CYCLOCHLOROTINE BIOSYNTHESIS PROTEIN O"/>
    <property type="match status" value="1"/>
</dbReference>
<keyword evidence="5" id="KW-1185">Reference proteome</keyword>
<keyword evidence="3" id="KW-0812">Transmembrane</keyword>
<evidence type="ECO:0000256" key="3">
    <source>
        <dbReference type="SAM" id="Phobius"/>
    </source>
</evidence>
<evidence type="ECO:0000256" key="1">
    <source>
        <dbReference type="ARBA" id="ARBA00004685"/>
    </source>
</evidence>
<comment type="pathway">
    <text evidence="1">Mycotoxin biosynthesis.</text>
</comment>